<feature type="region of interest" description="Disordered" evidence="1">
    <location>
        <begin position="135"/>
        <end position="206"/>
    </location>
</feature>
<feature type="compositionally biased region" description="Polar residues" evidence="1">
    <location>
        <begin position="147"/>
        <end position="161"/>
    </location>
</feature>
<organism evidence="2 3">
    <name type="scientific">Paramuricea clavata</name>
    <name type="common">Red gorgonian</name>
    <name type="synonym">Violescent sea-whip</name>
    <dbReference type="NCBI Taxonomy" id="317549"/>
    <lineage>
        <taxon>Eukaryota</taxon>
        <taxon>Metazoa</taxon>
        <taxon>Cnidaria</taxon>
        <taxon>Anthozoa</taxon>
        <taxon>Octocorallia</taxon>
        <taxon>Malacalcyonacea</taxon>
        <taxon>Plexauridae</taxon>
        <taxon>Paramuricea</taxon>
    </lineage>
</organism>
<accession>A0A7D9EGM2</accession>
<gene>
    <name evidence="2" type="ORF">PACLA_8A036353</name>
</gene>
<protein>
    <submittedName>
        <fullName evidence="2">Scavenger receptor cysteine-rich type 1 M130</fullName>
    </submittedName>
</protein>
<feature type="compositionally biased region" description="Polar residues" evidence="1">
    <location>
        <begin position="172"/>
        <end position="183"/>
    </location>
</feature>
<dbReference type="OrthoDB" id="5982747at2759"/>
<dbReference type="AlphaFoldDB" id="A0A7D9EGM2"/>
<name>A0A7D9EGM2_PARCT</name>
<dbReference type="Gene3D" id="3.40.50.12690">
    <property type="match status" value="1"/>
</dbReference>
<feature type="compositionally biased region" description="Low complexity" evidence="1">
    <location>
        <begin position="16"/>
        <end position="29"/>
    </location>
</feature>
<comment type="caution">
    <text evidence="2">The sequence shown here is derived from an EMBL/GenBank/DDBJ whole genome shotgun (WGS) entry which is preliminary data.</text>
</comment>
<feature type="compositionally biased region" description="Basic and acidic residues" evidence="1">
    <location>
        <begin position="184"/>
        <end position="197"/>
    </location>
</feature>
<evidence type="ECO:0000313" key="3">
    <source>
        <dbReference type="Proteomes" id="UP001152795"/>
    </source>
</evidence>
<dbReference type="EMBL" id="CACRXK020005862">
    <property type="protein sequence ID" value="CAB4007645.1"/>
    <property type="molecule type" value="Genomic_DNA"/>
</dbReference>
<reference evidence="2" key="1">
    <citation type="submission" date="2020-04" db="EMBL/GenBank/DDBJ databases">
        <authorList>
            <person name="Alioto T."/>
            <person name="Alioto T."/>
            <person name="Gomez Garrido J."/>
        </authorList>
    </citation>
    <scope>NUCLEOTIDE SEQUENCE</scope>
    <source>
        <strain evidence="2">A484AB</strain>
    </source>
</reference>
<evidence type="ECO:0000256" key="1">
    <source>
        <dbReference type="SAM" id="MobiDB-lite"/>
    </source>
</evidence>
<keyword evidence="3" id="KW-1185">Reference proteome</keyword>
<feature type="non-terminal residue" evidence="2">
    <location>
        <position position="389"/>
    </location>
</feature>
<dbReference type="Proteomes" id="UP001152795">
    <property type="component" value="Unassembled WGS sequence"/>
</dbReference>
<keyword evidence="2" id="KW-0675">Receptor</keyword>
<evidence type="ECO:0000313" key="2">
    <source>
        <dbReference type="EMBL" id="CAB4007645.1"/>
    </source>
</evidence>
<sequence length="389" mass="42218">MPYIRRPKRVASTPTASRANQQRQAAAPRRGLRSRATRGEASGPVSVLGHPTSAAPVVPTPAPTTIPSPLPGDLVTTLVSSVTAAVTQQLSALLLSPSTALPGISPPSSSTYPTVESSSSAHAVALVQGALGEAHSNISDNDEKFNTVESSNESNTPSVIKQNCPREDLSKRSNQQRGNQSTKPNKDKAKFKDRNRPDNNTGEKSGKLAFIAGDSILQHVHGWELSSDEQRVTVKAFSGSRVEDMQDYIKPLIRKKPDTMILHVGTNDIKDDTKSAEVVAAGILNLGNQIKDNLPRTTVCISSIKLNRITDALREAKTAYYKVQFDKVKHDPKQAWKTVNKILNRKQKCPDINSVKTQNGEITDPNELAESFNDYFTNIGPDIAKTIDK</sequence>
<feature type="region of interest" description="Disordered" evidence="1">
    <location>
        <begin position="1"/>
        <end position="64"/>
    </location>
</feature>
<dbReference type="SUPFAM" id="SSF52266">
    <property type="entry name" value="SGNH hydrolase"/>
    <property type="match status" value="1"/>
</dbReference>
<proteinExistence type="predicted"/>